<dbReference type="GO" id="GO:0016787">
    <property type="term" value="F:hydrolase activity"/>
    <property type="evidence" value="ECO:0007669"/>
    <property type="project" value="UniProtKB-KW"/>
</dbReference>
<evidence type="ECO:0000313" key="3">
    <source>
        <dbReference type="Proteomes" id="UP000706580"/>
    </source>
</evidence>
<evidence type="ECO:0000313" key="2">
    <source>
        <dbReference type="EMBL" id="MBZ0056384.1"/>
    </source>
</evidence>
<name>A0ABS7RPU6_9ENTR</name>
<dbReference type="Proteomes" id="UP000706580">
    <property type="component" value="Unassembled WGS sequence"/>
</dbReference>
<feature type="signal peptide" evidence="1">
    <location>
        <begin position="1"/>
        <end position="19"/>
    </location>
</feature>
<protein>
    <submittedName>
        <fullName evidence="2">Alpha/beta hydrolase</fullName>
    </submittedName>
</protein>
<sequence length="301" mass="32725">MSRCFAVWILLLVSVFAYADTPLLWNQPASRQHCPTGNDALWVQTPNGNACMRYFSAGNLQAAPLVVVILKGDRVSQIERPPESIPGNTAADQRRQARAILRQTGLPTIIIARPGTYGSSGNHYHRRQAEEFQAIDAALDAIKARYGIQRFILSGHSGGATAASALLATGRRDIDCAVLTSGAWGILERAQRIRQRRGEAPAPGLDNTGLPHPWDPLDHISGIAADPFRLILVIGNPQDRTTPFDLQARFAAALREHGHRVELLERPAVPPHYHDLKGNAGITAIHLCPQRGYATKAGISS</sequence>
<keyword evidence="1" id="KW-0732">Signal</keyword>
<dbReference type="Gene3D" id="3.40.50.1820">
    <property type="entry name" value="alpha/beta hydrolase"/>
    <property type="match status" value="1"/>
</dbReference>
<reference evidence="2 3" key="1">
    <citation type="submission" date="2020-11" db="EMBL/GenBank/DDBJ databases">
        <title>Draft Genome of Enterobacter sp. strain EMC7.</title>
        <authorList>
            <person name="Barman P."/>
            <person name="Sinha S."/>
            <person name="Sen S."/>
            <person name="Chakraborty R."/>
        </authorList>
    </citation>
    <scope>NUCLEOTIDE SEQUENCE [LARGE SCALE GENOMIC DNA]</scope>
    <source>
        <strain evidence="2 3">EMC7</strain>
    </source>
</reference>
<dbReference type="InterPro" id="IPR029058">
    <property type="entry name" value="AB_hydrolase_fold"/>
</dbReference>
<gene>
    <name evidence="2" type="ORF">ITX56_00880</name>
</gene>
<feature type="chain" id="PRO_5045640081" evidence="1">
    <location>
        <begin position="20"/>
        <end position="301"/>
    </location>
</feature>
<dbReference type="SUPFAM" id="SSF53474">
    <property type="entry name" value="alpha/beta-Hydrolases"/>
    <property type="match status" value="1"/>
</dbReference>
<organism evidence="2 3">
    <name type="scientific">Leclercia barmai</name>
    <dbReference type="NCBI Taxonomy" id="2785629"/>
    <lineage>
        <taxon>Bacteria</taxon>
        <taxon>Pseudomonadati</taxon>
        <taxon>Pseudomonadota</taxon>
        <taxon>Gammaproteobacteria</taxon>
        <taxon>Enterobacterales</taxon>
        <taxon>Enterobacteriaceae</taxon>
        <taxon>Leclercia</taxon>
    </lineage>
</organism>
<proteinExistence type="predicted"/>
<dbReference type="RefSeq" id="WP_223073689.1">
    <property type="nucleotide sequence ID" value="NZ_JADMNK010000001.1"/>
</dbReference>
<keyword evidence="2" id="KW-0378">Hydrolase</keyword>
<comment type="caution">
    <text evidence="2">The sequence shown here is derived from an EMBL/GenBank/DDBJ whole genome shotgun (WGS) entry which is preliminary data.</text>
</comment>
<evidence type="ECO:0000256" key="1">
    <source>
        <dbReference type="SAM" id="SignalP"/>
    </source>
</evidence>
<dbReference type="EMBL" id="JADMNK010000001">
    <property type="protein sequence ID" value="MBZ0056384.1"/>
    <property type="molecule type" value="Genomic_DNA"/>
</dbReference>
<accession>A0ABS7RPU6</accession>
<keyword evidence="3" id="KW-1185">Reference proteome</keyword>